<dbReference type="InterPro" id="IPR025783">
    <property type="entry name" value="Set9_fungi"/>
</dbReference>
<feature type="region of interest" description="Disordered" evidence="14">
    <location>
        <begin position="1453"/>
        <end position="1525"/>
    </location>
</feature>
<evidence type="ECO:0000256" key="5">
    <source>
        <dbReference type="ARBA" id="ARBA00022454"/>
    </source>
</evidence>
<feature type="compositionally biased region" description="Basic and acidic residues" evidence="14">
    <location>
        <begin position="1943"/>
        <end position="1956"/>
    </location>
</feature>
<feature type="region of interest" description="Disordered" evidence="14">
    <location>
        <begin position="403"/>
        <end position="506"/>
    </location>
</feature>
<evidence type="ECO:0000256" key="7">
    <source>
        <dbReference type="ARBA" id="ARBA00022679"/>
    </source>
</evidence>
<organism evidence="16 17">
    <name type="scientific">Linnemannia exigua</name>
    <dbReference type="NCBI Taxonomy" id="604196"/>
    <lineage>
        <taxon>Eukaryota</taxon>
        <taxon>Fungi</taxon>
        <taxon>Fungi incertae sedis</taxon>
        <taxon>Mucoromycota</taxon>
        <taxon>Mortierellomycotina</taxon>
        <taxon>Mortierellomycetes</taxon>
        <taxon>Mortierellales</taxon>
        <taxon>Mortierellaceae</taxon>
        <taxon>Linnemannia</taxon>
    </lineage>
</organism>
<evidence type="ECO:0000256" key="12">
    <source>
        <dbReference type="ARBA" id="ARBA00030653"/>
    </source>
</evidence>
<dbReference type="SUPFAM" id="SSF63748">
    <property type="entry name" value="Tudor/PWWP/MBT"/>
    <property type="match status" value="1"/>
</dbReference>
<dbReference type="PANTHER" id="PTHR12977">
    <property type="entry name" value="SUPPRESSOR OF VARIEGATION 4-20-RELATED"/>
    <property type="match status" value="1"/>
</dbReference>
<feature type="compositionally biased region" description="Basic and acidic residues" evidence="14">
    <location>
        <begin position="2055"/>
        <end position="2071"/>
    </location>
</feature>
<evidence type="ECO:0000256" key="13">
    <source>
        <dbReference type="ARBA" id="ARBA00048081"/>
    </source>
</evidence>
<evidence type="ECO:0000256" key="11">
    <source>
        <dbReference type="ARBA" id="ARBA00024057"/>
    </source>
</evidence>
<evidence type="ECO:0000256" key="8">
    <source>
        <dbReference type="ARBA" id="ARBA00022691"/>
    </source>
</evidence>
<dbReference type="SUPFAM" id="SSF54160">
    <property type="entry name" value="Chromo domain-like"/>
    <property type="match status" value="1"/>
</dbReference>
<dbReference type="InterPro" id="IPR039977">
    <property type="entry name" value="Suv4-20/Set9"/>
</dbReference>
<feature type="compositionally biased region" description="Basic residues" evidence="14">
    <location>
        <begin position="667"/>
        <end position="676"/>
    </location>
</feature>
<dbReference type="InterPro" id="IPR041938">
    <property type="entry name" value="Hist-Lys_N-MTase_N"/>
</dbReference>
<feature type="compositionally biased region" description="Acidic residues" evidence="14">
    <location>
        <begin position="2197"/>
        <end position="2234"/>
    </location>
</feature>
<evidence type="ECO:0000256" key="14">
    <source>
        <dbReference type="SAM" id="MobiDB-lite"/>
    </source>
</evidence>
<dbReference type="CDD" id="cd10524">
    <property type="entry name" value="SET_Suv4-20-like"/>
    <property type="match status" value="1"/>
</dbReference>
<dbReference type="InterPro" id="IPR001214">
    <property type="entry name" value="SET_dom"/>
</dbReference>
<reference evidence="16" key="1">
    <citation type="journal article" date="2020" name="Fungal Divers.">
        <title>Resolving the Mortierellaceae phylogeny through synthesis of multi-gene phylogenetics and phylogenomics.</title>
        <authorList>
            <person name="Vandepol N."/>
            <person name="Liber J."/>
            <person name="Desiro A."/>
            <person name="Na H."/>
            <person name="Kennedy M."/>
            <person name="Barry K."/>
            <person name="Grigoriev I.V."/>
            <person name="Miller A.N."/>
            <person name="O'Donnell K."/>
            <person name="Stajich J.E."/>
            <person name="Bonito G."/>
        </authorList>
    </citation>
    <scope>NUCLEOTIDE SEQUENCE</scope>
    <source>
        <strain evidence="16">NRRL 28262</strain>
    </source>
</reference>
<feature type="compositionally biased region" description="Acidic residues" evidence="14">
    <location>
        <begin position="575"/>
        <end position="603"/>
    </location>
</feature>
<dbReference type="InterPro" id="IPR046341">
    <property type="entry name" value="SET_dom_sf"/>
</dbReference>
<dbReference type="EC" id="2.1.1.372" evidence="11"/>
<feature type="compositionally biased region" description="Low complexity" evidence="14">
    <location>
        <begin position="1189"/>
        <end position="1199"/>
    </location>
</feature>
<feature type="compositionally biased region" description="Basic and acidic residues" evidence="14">
    <location>
        <begin position="1906"/>
        <end position="1919"/>
    </location>
</feature>
<keyword evidence="6" id="KW-0489">Methyltransferase</keyword>
<feature type="region of interest" description="Disordered" evidence="14">
    <location>
        <begin position="1625"/>
        <end position="1779"/>
    </location>
</feature>
<dbReference type="PROSITE" id="PS51567">
    <property type="entry name" value="SAM_MT43_SUVAR420_1"/>
    <property type="match status" value="1"/>
</dbReference>
<sequence length="2384" mass="263756">MDLQTLSTLDDLLSDVLLDGLHLWFQTHKMSKDYRPLGIPPDKILDIIQRKVIFERKLPEAVRDLLDHARRYLSIYLPSAGFEISQTDRYSAVTNKSEACVIANRPFEVGDELQYCAGTIANLTEQEEKDLETKTSDFSVIKTSRRGTCLFLGPARFVNHDCDPNCSFMSAGSSAIYFKVQKPININDEITTHYGDNYFGVDNQECLCATCDRLGQGGYKDKKPVAQEEVDEEISEPEQEDTGRRLRNRRGKPVNYYPTLMKKGPRKPKESSVRPSTPLPPVESDTIPSINTSPAPTTHSDSDTVVNPSSEQGSVFGECSSISVSSVRSLTAPSTTPIGNSPILLAKPDSTLLPSCVATPVPDGMTPQTDTHLFHASAVSEQLASSASPDQLGTMKNVHSQNPDLAFEAPDRPLQATSPSIDTLSLDGNSPFVESSSSNISLPLKDVTPLTDNLPTAHNSSSVDSATETSKSSIMDDLPLPDIPSVVNSSSDNTSLTSDSSTVDKGEAMQTIQPALEISESLPVDPMEVDTRSDQGEDPILLDMMTSLELSEMMGVKGAKLENVDELSRATEGSDAVDPEEEDPAFSDQFDGDLSDAGIDEETPFSPKNFRMSFEFLLSSSAAHASSEENCDHLDPRIASRSDTANEGSRQASVQLSEGGDEASRTSQKRINKRAKTTTEIPDPNHCATCKVYIPQHERNDTNDCRRCYRHFAIYGAAWPSRSRHVIAERYKKAAQEERDREKKKKLAAEAKARQEQVKEEARAKQEKAKLEKAKQELAKKQAKAAALAELELKKQQAQQKIDMRKGMGLSAVEKTKVDRHKQRRMKLSVTPGTPYDGHLYQVDHSMQPFQYEGMTPSMTHADMICVNGQVVYPQYAHMTYQGNPHSTYPGSPHPTYQGTTSNPPGPYQQDYYYSIQQGYPSEGMIPPTMPPHPFHSAPYIVFVDPMDDSDEFWWPAVTVPLHQWDPATMPDYSQDEDHVLVRFLEDCTYANCSIAGLMLFHKELEPYTSYVKRGREFAKNAAMKRALALFEDDIMPPRFRWKNMSWENQKDLAEVLSEIHHSRRIREANIHMKLQRLQAELHQSTHNLQLMRNDPSNDPFHIRARELELEREYHFKVDQLRHKIQDIGGSLDRFNTNSAMMRQVAPPFISNNGMDIPHLQVQQVQQIQQFQQHPPPATKVKRSRKPKPSSQPDDSQQSMELTPAWQSMEPTPSKPSKEPKEPVDPCNAKPKKARGPSKRKIQIDLQLEEHRQLITAASMGLTSFKAANGTVFALTSPSQIQDSVSQPIFATSKKNDAGSKSRAPGDNGSDQVTLDLSEGSTDQLISNKATTTPTAAPKARKRRADKQTVDMAFLDAPVALPIMTLPRSISLEPSGHQLVVLDPSSRFSSLPALLKTNGVRGPLSPNWTIQDHEYRVTEQRLIRGHYNCVEITLQPERAGFVQKSQDGDMFLFDSNDLSEASTPSSSDSTETDLSLHHGGTPEPSETWSKQNRAMKDGRRTLDDEDEAEVAGNITEGDAYVDGEGCDNTDARSIADTFGTCELSSMVPSSSSSSLGEGDREVDVEGYETQDVDIEGLTDQDQEAVMSLLELTKSLAPVLHQPPPMGVWEIKAAVPHYDRANTLETSYAIATPRRAPKKKRTKKSRQPFTTPNATTSVLSSPSPEPATTESTSEQVPTSGAVQSQSRHGKKKSGKSRKATSAKSKVVVHGVKRQKAGTDSDRNLPADRVTGDEEQASGDKEWITEQTEKPGTQEKTTSNQRQRKKKKSLKESQTLQNGATQVGGSAILAAGPTAVDKRDTVAPVKSSTSSKIASLPLSSLLGSDVTDNKELQSLMQWSIKGDLVGFDIDSNVRSVRSRNRKSELPVIDSGKDLAEPKATKSTSTSKPRIVDKVVNEPKRKPRKRRKLTSEEEKTQSRAETEPTAPSTIEGEAEGDSTLIVGGEPGKREVVARTKVPTDAESPTPETEEDEEPSDDAVKTTDLESSGKDFQGNKLTVPATTDKETSDNSETPVDDGIDQSRVSTGRVTVQRKTPAVVVVRFTLLPKDHPSNSDIPEFDAKTQGRRVATEEPERFTTGSKTVPSSSGEMLRKRGRKKKIPVELPDDPALQRPVAMSTRKRIRQDTADMELALEEELIMARSTGWKAKDRATDVVTTALGAKVVKRRRVLSSFKPKENETPSTQEDEAPSNKDVTPSKQDETEDESTSEEEEEGEGDENEEASSEEDETSTDSEEESDTQVGRPVRRQSLRLSRADIAEQSALSRRGIRSSAKSKATRKKMQTMKKDGEEDLPLTFGVSFAITTYNIAEGGRLRNRDREIKGPNTSTPKFEVGDSVIAPGEDNLMFDGVIKERRDHKTLPEVYEYKIHYDGYASKYDAWIEEKLLEGE</sequence>
<feature type="region of interest" description="Disordered" evidence="14">
    <location>
        <begin position="1854"/>
        <end position="2027"/>
    </location>
</feature>
<gene>
    <name evidence="16" type="ORF">BGZ95_000243</name>
</gene>
<dbReference type="Gene3D" id="1.10.10.1700">
    <property type="entry name" value="Histone-lysine N-methyltransferase"/>
    <property type="match status" value="1"/>
</dbReference>
<evidence type="ECO:0000256" key="9">
    <source>
        <dbReference type="ARBA" id="ARBA00022853"/>
    </source>
</evidence>
<keyword evidence="7" id="KW-0808">Transferase</keyword>
<feature type="compositionally biased region" description="Basic and acidic residues" evidence="14">
    <location>
        <begin position="1974"/>
        <end position="1985"/>
    </location>
</feature>
<accession>A0AAD4DJR3</accession>
<feature type="compositionally biased region" description="Low complexity" evidence="14">
    <location>
        <begin position="485"/>
        <end position="501"/>
    </location>
</feature>
<dbReference type="SUPFAM" id="SSF82199">
    <property type="entry name" value="SET domain"/>
    <property type="match status" value="1"/>
</dbReference>
<feature type="compositionally biased region" description="Acidic residues" evidence="14">
    <location>
        <begin position="228"/>
        <end position="240"/>
    </location>
</feature>
<feature type="region of interest" description="Disordered" evidence="14">
    <location>
        <begin position="1293"/>
        <end position="1347"/>
    </location>
</feature>
<feature type="compositionally biased region" description="Polar residues" evidence="14">
    <location>
        <begin position="641"/>
        <end position="656"/>
    </location>
</feature>
<comment type="catalytic activity">
    <reaction evidence="13">
        <text>L-lysyl(20)-[histone H4] + 3 S-adenosyl-L-methionine = N(6),N(6),N(6)-trimethyl-L-lysyl(20)-[histone H4] + 3 S-adenosyl-L-homocysteine + 3 H(+)</text>
        <dbReference type="Rhea" id="RHEA:64456"/>
        <dbReference type="Rhea" id="RHEA-COMP:15554"/>
        <dbReference type="Rhea" id="RHEA-COMP:15998"/>
        <dbReference type="ChEBI" id="CHEBI:15378"/>
        <dbReference type="ChEBI" id="CHEBI:29969"/>
        <dbReference type="ChEBI" id="CHEBI:57856"/>
        <dbReference type="ChEBI" id="CHEBI:59789"/>
        <dbReference type="ChEBI" id="CHEBI:61961"/>
        <dbReference type="EC" id="2.1.1.372"/>
    </reaction>
</comment>
<evidence type="ECO:0000313" key="16">
    <source>
        <dbReference type="EMBL" id="KAG0279781.1"/>
    </source>
</evidence>
<feature type="compositionally biased region" description="Polar residues" evidence="14">
    <location>
        <begin position="286"/>
        <end position="313"/>
    </location>
</feature>
<dbReference type="PROSITE" id="PS50280">
    <property type="entry name" value="SET"/>
    <property type="match status" value="1"/>
</dbReference>
<feature type="region of interest" description="Disordered" evidence="14">
    <location>
        <begin position="568"/>
        <end position="606"/>
    </location>
</feature>
<dbReference type="SMART" id="SM00317">
    <property type="entry name" value="SET"/>
    <property type="match status" value="1"/>
</dbReference>
<feature type="region of interest" description="Disordered" evidence="14">
    <location>
        <begin position="2141"/>
        <end position="2282"/>
    </location>
</feature>
<feature type="region of interest" description="Disordered" evidence="14">
    <location>
        <begin position="638"/>
        <end position="682"/>
    </location>
</feature>
<dbReference type="PANTHER" id="PTHR12977:SF4">
    <property type="entry name" value="HISTONE-LYSINE N-METHYLTRANSFERASE KMT5B"/>
    <property type="match status" value="1"/>
</dbReference>
<evidence type="ECO:0000256" key="2">
    <source>
        <dbReference type="ARBA" id="ARBA00004286"/>
    </source>
</evidence>
<feature type="compositionally biased region" description="Basic and acidic residues" evidence="14">
    <location>
        <begin position="1715"/>
        <end position="1751"/>
    </location>
</feature>
<keyword evidence="10" id="KW-0539">Nucleus</keyword>
<dbReference type="CDD" id="cd05162">
    <property type="entry name" value="PWWP"/>
    <property type="match status" value="1"/>
</dbReference>
<evidence type="ECO:0000313" key="17">
    <source>
        <dbReference type="Proteomes" id="UP001194580"/>
    </source>
</evidence>
<comment type="subcellular location">
    <subcellularLocation>
        <location evidence="2">Chromosome</location>
    </subcellularLocation>
    <subcellularLocation>
        <location evidence="1">Nucleus</location>
    </subcellularLocation>
</comment>
<comment type="caution">
    <text evidence="16">The sequence shown here is derived from an EMBL/GenBank/DDBJ whole genome shotgun (WGS) entry which is preliminary data.</text>
</comment>
<name>A0AAD4DJR3_9FUNG</name>
<feature type="compositionally biased region" description="Basic and acidic residues" evidence="14">
    <location>
        <begin position="1887"/>
        <end position="1897"/>
    </location>
</feature>
<proteinExistence type="predicted"/>
<evidence type="ECO:0000256" key="6">
    <source>
        <dbReference type="ARBA" id="ARBA00022603"/>
    </source>
</evidence>
<evidence type="ECO:0000259" key="15">
    <source>
        <dbReference type="PROSITE" id="PS50280"/>
    </source>
</evidence>
<feature type="compositionally biased region" description="Basic residues" evidence="14">
    <location>
        <begin position="1634"/>
        <end position="1645"/>
    </location>
</feature>
<feature type="compositionally biased region" description="Basic residues" evidence="14">
    <location>
        <begin position="1686"/>
        <end position="1699"/>
    </location>
</feature>
<feature type="compositionally biased region" description="Low complexity" evidence="14">
    <location>
        <begin position="1458"/>
        <end position="1473"/>
    </location>
</feature>
<feature type="compositionally biased region" description="Polar residues" evidence="14">
    <location>
        <begin position="2018"/>
        <end position="2027"/>
    </location>
</feature>
<feature type="compositionally biased region" description="Acidic residues" evidence="14">
    <location>
        <begin position="1964"/>
        <end position="1973"/>
    </location>
</feature>
<feature type="domain" description="SET" evidence="15">
    <location>
        <begin position="80"/>
        <end position="195"/>
    </location>
</feature>
<feature type="region of interest" description="Disordered" evidence="14">
    <location>
        <begin position="2043"/>
        <end position="2118"/>
    </location>
</feature>
<feature type="compositionally biased region" description="Polar residues" evidence="14">
    <location>
        <begin position="1770"/>
        <end position="1779"/>
    </location>
</feature>
<protein>
    <recommendedName>
        <fullName evidence="4">Histone-lysine N-methyltransferase SET9</fullName>
        <ecNumber evidence="11">2.1.1.372</ecNumber>
    </recommendedName>
    <alternativeName>
        <fullName evidence="3">Histone-lysine N-methyltransferase set9</fullName>
    </alternativeName>
    <alternativeName>
        <fullName evidence="12">SET domain protein 9</fullName>
    </alternativeName>
</protein>
<keyword evidence="17" id="KW-1185">Reference proteome</keyword>
<keyword evidence="9" id="KW-0156">Chromatin regulator</keyword>
<evidence type="ECO:0000256" key="3">
    <source>
        <dbReference type="ARBA" id="ARBA00014232"/>
    </source>
</evidence>
<dbReference type="Gene3D" id="2.30.30.140">
    <property type="match status" value="1"/>
</dbReference>
<dbReference type="Proteomes" id="UP001194580">
    <property type="component" value="Unassembled WGS sequence"/>
</dbReference>
<evidence type="ECO:0000256" key="1">
    <source>
        <dbReference type="ARBA" id="ARBA00004123"/>
    </source>
</evidence>
<feature type="compositionally biased region" description="Polar residues" evidence="14">
    <location>
        <begin position="415"/>
        <end position="441"/>
    </location>
</feature>
<dbReference type="GO" id="GO:0005634">
    <property type="term" value="C:nucleus"/>
    <property type="evidence" value="ECO:0007669"/>
    <property type="project" value="UniProtKB-SubCell"/>
</dbReference>
<dbReference type="EMBL" id="JAAAIL010000104">
    <property type="protein sequence ID" value="KAG0279781.1"/>
    <property type="molecule type" value="Genomic_DNA"/>
</dbReference>
<feature type="compositionally biased region" description="Polar residues" evidence="14">
    <location>
        <begin position="1309"/>
        <end position="1328"/>
    </location>
</feature>
<feature type="region of interest" description="Disordered" evidence="14">
    <location>
        <begin position="1164"/>
        <end position="1242"/>
    </location>
</feature>
<dbReference type="GO" id="GO:0005694">
    <property type="term" value="C:chromosome"/>
    <property type="evidence" value="ECO:0007669"/>
    <property type="project" value="UniProtKB-SubCell"/>
</dbReference>
<feature type="compositionally biased region" description="Polar residues" evidence="14">
    <location>
        <begin position="450"/>
        <end position="473"/>
    </location>
</feature>
<dbReference type="InterPro" id="IPR016197">
    <property type="entry name" value="Chromo-like_dom_sf"/>
</dbReference>
<dbReference type="GO" id="GO:0032259">
    <property type="term" value="P:methylation"/>
    <property type="evidence" value="ECO:0007669"/>
    <property type="project" value="UniProtKB-KW"/>
</dbReference>
<feature type="compositionally biased region" description="Low complexity" evidence="14">
    <location>
        <begin position="1164"/>
        <end position="1173"/>
    </location>
</feature>
<dbReference type="Gene3D" id="2.170.270.10">
    <property type="entry name" value="SET domain"/>
    <property type="match status" value="1"/>
</dbReference>
<feature type="compositionally biased region" description="Low complexity" evidence="14">
    <location>
        <begin position="1329"/>
        <end position="1338"/>
    </location>
</feature>
<feature type="region of interest" description="Disordered" evidence="14">
    <location>
        <begin position="218"/>
        <end position="315"/>
    </location>
</feature>
<dbReference type="Pfam" id="PF00856">
    <property type="entry name" value="SET"/>
    <property type="match status" value="1"/>
</dbReference>
<dbReference type="GO" id="GO:0140943">
    <property type="term" value="F:histone H4K20 trimethyltransferase activity"/>
    <property type="evidence" value="ECO:0007669"/>
    <property type="project" value="UniProtKB-EC"/>
</dbReference>
<feature type="region of interest" description="Disordered" evidence="14">
    <location>
        <begin position="735"/>
        <end position="761"/>
    </location>
</feature>
<keyword evidence="8" id="KW-0949">S-adenosyl-L-methionine</keyword>
<keyword evidence="5" id="KW-0158">Chromosome</keyword>
<feature type="compositionally biased region" description="Low complexity" evidence="14">
    <location>
        <begin position="1659"/>
        <end position="1673"/>
    </location>
</feature>
<feature type="compositionally biased region" description="Basic residues" evidence="14">
    <location>
        <begin position="1230"/>
        <end position="1241"/>
    </location>
</feature>
<evidence type="ECO:0000256" key="10">
    <source>
        <dbReference type="ARBA" id="ARBA00023242"/>
    </source>
</evidence>
<evidence type="ECO:0000256" key="4">
    <source>
        <dbReference type="ARBA" id="ARBA00015413"/>
    </source>
</evidence>
<feature type="compositionally biased region" description="Basic and acidic residues" evidence="14">
    <location>
        <begin position="1868"/>
        <end position="1877"/>
    </location>
</feature>
<feature type="compositionally biased region" description="Polar residues" evidence="14">
    <location>
        <begin position="1646"/>
        <end position="1658"/>
    </location>
</feature>
<feature type="compositionally biased region" description="Polar residues" evidence="14">
    <location>
        <begin position="2073"/>
        <end position="2084"/>
    </location>
</feature>